<dbReference type="Proteomes" id="UP001188597">
    <property type="component" value="Unassembled WGS sequence"/>
</dbReference>
<sequence>MSSMNMDVNCSSSNRSNSVAVLDPGAPTAGASRNASESLMDLRWDPRFDDEKSRNSSTHEWFWAMLFLVAKVSIDGILWWCCDMSGQFVVMFGTFGGNCAILTRRCWAFTTTTAMKGINQIKTGKLVELSEQELVNCNVNNEYTFPTDANQGGNLGEVRKYEKLMKLMRTDVGPSVKQTEIAVSSQAINSKEETRQE</sequence>
<feature type="region of interest" description="Disordered" evidence="1">
    <location>
        <begin position="1"/>
        <end position="20"/>
    </location>
</feature>
<evidence type="ECO:0000313" key="4">
    <source>
        <dbReference type="Proteomes" id="UP001188597"/>
    </source>
</evidence>
<name>A0AA88XAZ3_9ASTE</name>
<dbReference type="SUPFAM" id="SSF54001">
    <property type="entry name" value="Cysteine proteinases"/>
    <property type="match status" value="1"/>
</dbReference>
<evidence type="ECO:0000256" key="1">
    <source>
        <dbReference type="SAM" id="MobiDB-lite"/>
    </source>
</evidence>
<proteinExistence type="predicted"/>
<dbReference type="InterPro" id="IPR000668">
    <property type="entry name" value="Peptidase_C1A_C"/>
</dbReference>
<feature type="compositionally biased region" description="Low complexity" evidence="1">
    <location>
        <begin position="9"/>
        <end position="18"/>
    </location>
</feature>
<reference evidence="3" key="1">
    <citation type="submission" date="2022-12" db="EMBL/GenBank/DDBJ databases">
        <title>Draft genome assemblies for two species of Escallonia (Escalloniales).</title>
        <authorList>
            <person name="Chanderbali A."/>
            <person name="Dervinis C."/>
            <person name="Anghel I."/>
            <person name="Soltis D."/>
            <person name="Soltis P."/>
            <person name="Zapata F."/>
        </authorList>
    </citation>
    <scope>NUCLEOTIDE SEQUENCE</scope>
    <source>
        <strain evidence="3">UCBG64.0493</strain>
        <tissue evidence="3">Leaf</tissue>
    </source>
</reference>
<feature type="domain" description="Peptidase C1A papain C-terminal" evidence="2">
    <location>
        <begin position="106"/>
        <end position="161"/>
    </location>
</feature>
<dbReference type="EMBL" id="JAVXUP010000007">
    <property type="protein sequence ID" value="KAK3043342.1"/>
    <property type="molecule type" value="Genomic_DNA"/>
</dbReference>
<organism evidence="3 4">
    <name type="scientific">Escallonia herrerae</name>
    <dbReference type="NCBI Taxonomy" id="1293975"/>
    <lineage>
        <taxon>Eukaryota</taxon>
        <taxon>Viridiplantae</taxon>
        <taxon>Streptophyta</taxon>
        <taxon>Embryophyta</taxon>
        <taxon>Tracheophyta</taxon>
        <taxon>Spermatophyta</taxon>
        <taxon>Magnoliopsida</taxon>
        <taxon>eudicotyledons</taxon>
        <taxon>Gunneridae</taxon>
        <taxon>Pentapetalae</taxon>
        <taxon>asterids</taxon>
        <taxon>campanulids</taxon>
        <taxon>Escalloniales</taxon>
        <taxon>Escalloniaceae</taxon>
        <taxon>Escallonia</taxon>
    </lineage>
</organism>
<keyword evidence="4" id="KW-1185">Reference proteome</keyword>
<protein>
    <recommendedName>
        <fullName evidence="2">Peptidase C1A papain C-terminal domain-containing protein</fullName>
    </recommendedName>
</protein>
<dbReference type="Pfam" id="PF00112">
    <property type="entry name" value="Peptidase_C1"/>
    <property type="match status" value="1"/>
</dbReference>
<accession>A0AA88XAZ3</accession>
<dbReference type="InterPro" id="IPR038765">
    <property type="entry name" value="Papain-like_cys_pep_sf"/>
</dbReference>
<dbReference type="GO" id="GO:0006508">
    <property type="term" value="P:proteolysis"/>
    <property type="evidence" value="ECO:0007669"/>
    <property type="project" value="InterPro"/>
</dbReference>
<evidence type="ECO:0000313" key="3">
    <source>
        <dbReference type="EMBL" id="KAK3043342.1"/>
    </source>
</evidence>
<dbReference type="GO" id="GO:0008234">
    <property type="term" value="F:cysteine-type peptidase activity"/>
    <property type="evidence" value="ECO:0007669"/>
    <property type="project" value="InterPro"/>
</dbReference>
<dbReference type="AlphaFoldDB" id="A0AA88XAZ3"/>
<dbReference type="Gene3D" id="3.90.70.10">
    <property type="entry name" value="Cysteine proteinases"/>
    <property type="match status" value="1"/>
</dbReference>
<evidence type="ECO:0000259" key="2">
    <source>
        <dbReference type="Pfam" id="PF00112"/>
    </source>
</evidence>
<comment type="caution">
    <text evidence="3">The sequence shown here is derived from an EMBL/GenBank/DDBJ whole genome shotgun (WGS) entry which is preliminary data.</text>
</comment>
<gene>
    <name evidence="3" type="ORF">RJ639_002644</name>
</gene>